<gene>
    <name evidence="2" type="ORF">PPGU16_17590</name>
</gene>
<keyword evidence="3" id="KW-1185">Reference proteome</keyword>
<dbReference type="AlphaFoldDB" id="A0A7I8BJA4"/>
<reference evidence="2 3" key="1">
    <citation type="journal article" date="2020" name="Genes (Basel)">
        <title>Genomic Comparison of Insect Gut Symbionts from Divergent Burkholderia Subclades.</title>
        <authorList>
            <person name="Takeshita K."/>
            <person name="Kikuchi Y."/>
        </authorList>
    </citation>
    <scope>NUCLEOTIDE SEQUENCE [LARGE SCALE GENOMIC DNA]</scope>
    <source>
        <strain evidence="2 3">PGU16</strain>
    </source>
</reference>
<name>A0A7I8BJA4_9BURK</name>
<evidence type="ECO:0000313" key="3">
    <source>
        <dbReference type="Proteomes" id="UP000510888"/>
    </source>
</evidence>
<dbReference type="EMBL" id="AP023174">
    <property type="protein sequence ID" value="BCF88692.1"/>
    <property type="molecule type" value="Genomic_DNA"/>
</dbReference>
<dbReference type="KEGG" id="plad:PPGU16_17590"/>
<evidence type="ECO:0000256" key="1">
    <source>
        <dbReference type="SAM" id="MobiDB-lite"/>
    </source>
</evidence>
<evidence type="ECO:0000313" key="2">
    <source>
        <dbReference type="EMBL" id="BCF88692.1"/>
    </source>
</evidence>
<organism evidence="2 3">
    <name type="scientific">Paraburkholderia largidicola</name>
    <dbReference type="NCBI Taxonomy" id="3014751"/>
    <lineage>
        <taxon>Bacteria</taxon>
        <taxon>Pseudomonadati</taxon>
        <taxon>Pseudomonadota</taxon>
        <taxon>Betaproteobacteria</taxon>
        <taxon>Burkholderiales</taxon>
        <taxon>Burkholderiaceae</taxon>
        <taxon>Paraburkholderia</taxon>
    </lineage>
</organism>
<accession>A0A7I8BJA4</accession>
<dbReference type="RefSeq" id="WP_180719683.1">
    <property type="nucleotide sequence ID" value="NZ_AP023174.1"/>
</dbReference>
<dbReference type="Proteomes" id="UP000510888">
    <property type="component" value="Chromosome 1"/>
</dbReference>
<proteinExistence type="predicted"/>
<sequence length="134" mass="14201">MSYSISFTVPTKAEAKARVASEMDAIVASQPLHRIDRDPVVAIAGSFIDLLRDDDSKDVQVILSGYLSYDGHSFDDVKPNLNTLSVSAIAYSVPRAAIATDADVGDAAEAEDRAAEDRDPADVDGEDGKKATEG</sequence>
<feature type="region of interest" description="Disordered" evidence="1">
    <location>
        <begin position="102"/>
        <end position="134"/>
    </location>
</feature>
<feature type="compositionally biased region" description="Basic and acidic residues" evidence="1">
    <location>
        <begin position="110"/>
        <end position="134"/>
    </location>
</feature>
<protein>
    <submittedName>
        <fullName evidence="2">Uncharacterized protein</fullName>
    </submittedName>
</protein>